<feature type="transmembrane region" description="Helical" evidence="1">
    <location>
        <begin position="91"/>
        <end position="110"/>
    </location>
</feature>
<feature type="transmembrane region" description="Helical" evidence="1">
    <location>
        <begin position="67"/>
        <end position="84"/>
    </location>
</feature>
<proteinExistence type="predicted"/>
<comment type="caution">
    <text evidence="2">The sequence shown here is derived from an EMBL/GenBank/DDBJ whole genome shotgun (WGS) entry which is preliminary data.</text>
</comment>
<keyword evidence="1" id="KW-1133">Transmembrane helix</keyword>
<name>A0A1F8EBM7_9BACT</name>
<organism evidence="2 3">
    <name type="scientific">Candidatus Yanofskybacteria bacterium RIFCSPHIGHO2_01_FULL_41_26</name>
    <dbReference type="NCBI Taxonomy" id="1802661"/>
    <lineage>
        <taxon>Bacteria</taxon>
        <taxon>Candidatus Yanofskyibacteriota</taxon>
    </lineage>
</organism>
<feature type="transmembrane region" description="Helical" evidence="1">
    <location>
        <begin position="25"/>
        <end position="47"/>
    </location>
</feature>
<evidence type="ECO:0000313" key="2">
    <source>
        <dbReference type="EMBL" id="OGM98321.1"/>
    </source>
</evidence>
<gene>
    <name evidence="2" type="ORF">A2649_03500</name>
</gene>
<feature type="transmembrane region" description="Helical" evidence="1">
    <location>
        <begin position="122"/>
        <end position="140"/>
    </location>
</feature>
<evidence type="ECO:0000256" key="1">
    <source>
        <dbReference type="SAM" id="Phobius"/>
    </source>
</evidence>
<dbReference type="AlphaFoldDB" id="A0A1F8EBM7"/>
<dbReference type="STRING" id="1802661.A2649_03500"/>
<keyword evidence="1" id="KW-0812">Transmembrane</keyword>
<reference evidence="2 3" key="1">
    <citation type="journal article" date="2016" name="Nat. Commun.">
        <title>Thousands of microbial genomes shed light on interconnected biogeochemical processes in an aquifer system.</title>
        <authorList>
            <person name="Anantharaman K."/>
            <person name="Brown C.T."/>
            <person name="Hug L.A."/>
            <person name="Sharon I."/>
            <person name="Castelle C.J."/>
            <person name="Probst A.J."/>
            <person name="Thomas B.C."/>
            <person name="Singh A."/>
            <person name="Wilkins M.J."/>
            <person name="Karaoz U."/>
            <person name="Brodie E.L."/>
            <person name="Williams K.H."/>
            <person name="Hubbard S.S."/>
            <person name="Banfield J.F."/>
        </authorList>
    </citation>
    <scope>NUCLEOTIDE SEQUENCE [LARGE SCALE GENOMIC DNA]</scope>
</reference>
<dbReference type="Proteomes" id="UP000176893">
    <property type="component" value="Unassembled WGS sequence"/>
</dbReference>
<dbReference type="EMBL" id="MGJB01000017">
    <property type="protein sequence ID" value="OGM98321.1"/>
    <property type="molecule type" value="Genomic_DNA"/>
</dbReference>
<sequence length="155" mass="17794">MWKLLSKITGKNIIRNKIEHSEAGLYFYLVFPIAFAFLLTFVGARIFSLLAPNFYLLDIALNRVHHYVYGFFVLAVSGYLALIFNGPRAKYLISLLHGFGLGLAFDEFAFWLKLTDTDPARWSYDGFLIIMGLFFFIISAKKGFRMLKVLWPFGG</sequence>
<keyword evidence="1" id="KW-0472">Membrane</keyword>
<accession>A0A1F8EBM7</accession>
<evidence type="ECO:0000313" key="3">
    <source>
        <dbReference type="Proteomes" id="UP000176893"/>
    </source>
</evidence>
<protein>
    <submittedName>
        <fullName evidence="2">Uncharacterized protein</fullName>
    </submittedName>
</protein>